<protein>
    <submittedName>
        <fullName evidence="1">Uncharacterized protein</fullName>
    </submittedName>
</protein>
<sequence>MKTIITALLLCYSVSISAQCTDIYSSKVDCPTEEDSLVLYNNAIKVVQFYDSNRSYQLTNSIELETVKQKRDVFEQLKEARRMFNIIRREIANLSESEKKFSAGKPRTGYKDISYSDYYQEVDEYRFYQRELENQIINANAQIPIYDSRIAPILVNTYQNSDSASVYFGDLVQIPLYVPVVVKPFALLTGPELMLRNKVLKIPAPKVYPTRSMVKRDSIEPKVLYVRNDTIQQPVNSFFAYREQKLPVYYYNQYGSACVIGFMIGHKFKKLTYEEYNQYAVTPFARTLLADDLLLDKQLRIKFGAYYEGLLQ</sequence>
<reference evidence="1" key="1">
    <citation type="submission" date="2020-04" db="EMBL/GenBank/DDBJ databases">
        <authorList>
            <person name="Chiriac C."/>
            <person name="Salcher M."/>
            <person name="Ghai R."/>
            <person name="Kavagutti S V."/>
        </authorList>
    </citation>
    <scope>NUCLEOTIDE SEQUENCE</scope>
</reference>
<dbReference type="EMBL" id="LR796733">
    <property type="protein sequence ID" value="CAB4162137.1"/>
    <property type="molecule type" value="Genomic_DNA"/>
</dbReference>
<accession>A0A6J5NSZ3</accession>
<proteinExistence type="predicted"/>
<evidence type="ECO:0000313" key="1">
    <source>
        <dbReference type="EMBL" id="CAB4162137.1"/>
    </source>
</evidence>
<name>A0A6J5NSZ3_9CAUD</name>
<organism evidence="1">
    <name type="scientific">uncultured Caudovirales phage</name>
    <dbReference type="NCBI Taxonomy" id="2100421"/>
    <lineage>
        <taxon>Viruses</taxon>
        <taxon>Duplodnaviria</taxon>
        <taxon>Heunggongvirae</taxon>
        <taxon>Uroviricota</taxon>
        <taxon>Caudoviricetes</taxon>
        <taxon>Peduoviridae</taxon>
        <taxon>Maltschvirus</taxon>
        <taxon>Maltschvirus maltsch</taxon>
    </lineage>
</organism>
<gene>
    <name evidence="1" type="ORF">UFOVP778_30</name>
</gene>